<accession>A0AA92BZG3</accession>
<sequence length="95" mass="10857">MSSSRVEVTTQHASRYLQQLSKHWAHKFETEFTPVSSKIALPLGDARLSANDTQLVIEVAAHKSEDLPVLQDVVQRHIERFAFKETLAFDWRPLA</sequence>
<dbReference type="AlphaFoldDB" id="A0AA92BZG3"/>
<name>A0AA92BZG3_RHIRH</name>
<organism evidence="1 2">
    <name type="scientific">Rhizobium rhizogenes</name>
    <name type="common">Agrobacterium rhizogenes</name>
    <dbReference type="NCBI Taxonomy" id="359"/>
    <lineage>
        <taxon>Bacteria</taxon>
        <taxon>Pseudomonadati</taxon>
        <taxon>Pseudomonadota</taxon>
        <taxon>Alphaproteobacteria</taxon>
        <taxon>Hyphomicrobiales</taxon>
        <taxon>Rhizobiaceae</taxon>
        <taxon>Rhizobium/Agrobacterium group</taxon>
        <taxon>Rhizobium</taxon>
    </lineage>
</organism>
<evidence type="ECO:0000313" key="2">
    <source>
        <dbReference type="Proteomes" id="UP000244335"/>
    </source>
</evidence>
<dbReference type="InterPro" id="IPR014543">
    <property type="entry name" value="UCP028291"/>
</dbReference>
<dbReference type="Gene3D" id="3.30.310.50">
    <property type="entry name" value="Alpha-D-phosphohexomutase, C-terminal domain"/>
    <property type="match status" value="1"/>
</dbReference>
<dbReference type="Proteomes" id="UP000244335">
    <property type="component" value="Unassembled WGS sequence"/>
</dbReference>
<dbReference type="EMBL" id="QDFR01000012">
    <property type="protein sequence ID" value="PVE50313.1"/>
    <property type="molecule type" value="Genomic_DNA"/>
</dbReference>
<evidence type="ECO:0000313" key="1">
    <source>
        <dbReference type="EMBL" id="PVE50313.1"/>
    </source>
</evidence>
<comment type="caution">
    <text evidence="1">The sequence shown here is derived from an EMBL/GenBank/DDBJ whole genome shotgun (WGS) entry which is preliminary data.</text>
</comment>
<dbReference type="Pfam" id="PF09981">
    <property type="entry name" value="DUF2218"/>
    <property type="match status" value="1"/>
</dbReference>
<gene>
    <name evidence="1" type="ORF">DC430_22020</name>
</gene>
<dbReference type="PIRSF" id="PIRSF028291">
    <property type="entry name" value="UCP028291"/>
    <property type="match status" value="1"/>
</dbReference>
<proteinExistence type="predicted"/>
<protein>
    <submittedName>
        <fullName evidence="1">DUF2218 domain-containing protein</fullName>
    </submittedName>
</protein>
<reference evidence="1 2" key="1">
    <citation type="submission" date="2018-04" db="EMBL/GenBank/DDBJ databases">
        <authorList>
            <person name="Hagen T."/>
        </authorList>
    </citation>
    <scope>NUCLEOTIDE SEQUENCE [LARGE SCALE GENOMIC DNA]</scope>
    <source>
        <strain evidence="1 2">TPD7009</strain>
    </source>
</reference>
<dbReference type="RefSeq" id="WP_116494764.1">
    <property type="nucleotide sequence ID" value="NZ_QDFR01000012.1"/>
</dbReference>